<feature type="compositionally biased region" description="Pro residues" evidence="1">
    <location>
        <begin position="19"/>
        <end position="50"/>
    </location>
</feature>
<feature type="region of interest" description="Disordered" evidence="1">
    <location>
        <begin position="1"/>
        <end position="58"/>
    </location>
</feature>
<accession>A0AAU4K0W9</accession>
<keyword evidence="4" id="KW-1185">Reference proteome</keyword>
<evidence type="ECO:0000256" key="2">
    <source>
        <dbReference type="SAM" id="Phobius"/>
    </source>
</evidence>
<dbReference type="AlphaFoldDB" id="A0AAU4K0W9"/>
<proteinExistence type="predicted"/>
<reference evidence="3 4" key="1">
    <citation type="submission" date="2022-10" db="EMBL/GenBank/DDBJ databases">
        <title>The complete genomes of actinobacterial strains from the NBC collection.</title>
        <authorList>
            <person name="Joergensen T.S."/>
            <person name="Alvarez Arevalo M."/>
            <person name="Sterndorff E.B."/>
            <person name="Faurdal D."/>
            <person name="Vuksanovic O."/>
            <person name="Mourched A.-S."/>
            <person name="Charusanti P."/>
            <person name="Shaw S."/>
            <person name="Blin K."/>
            <person name="Weber T."/>
        </authorList>
    </citation>
    <scope>NUCLEOTIDE SEQUENCE [LARGE SCALE GENOMIC DNA]</scope>
    <source>
        <strain evidence="3 4">NBC_00319</strain>
    </source>
</reference>
<keyword evidence="2" id="KW-1133">Transmembrane helix</keyword>
<evidence type="ECO:0000313" key="4">
    <source>
        <dbReference type="Proteomes" id="UP001432128"/>
    </source>
</evidence>
<sequence length="248" mass="25133">MTSPDDPKPDESSPSIPAGEPPTSPPTYPQAGPPPGSAPIPPGGVPPQPGGPGAAPYGAPPPYGAAPYGAPPKKSRKKLFAIIGGVVVLLLVVVVIIGVVASKDTITDINDAKAGDCITVSGSSTAAKPKTVDCGSDTFNFVVAEKIDGGANCANEQYSQLTQEDKGKLCLVPNMQVDKCYQLAGPGGSITDFTEVECGAEPAEGGAQVVTVKNREDATEIDCTDGIPITFEKPTPLGYCLAVNNSTG</sequence>
<dbReference type="Proteomes" id="UP001432128">
    <property type="component" value="Chromosome"/>
</dbReference>
<dbReference type="RefSeq" id="WP_052689025.1">
    <property type="nucleotide sequence ID" value="NZ_CP108021.1"/>
</dbReference>
<name>A0AAU4K0W9_9NOCA</name>
<feature type="compositionally biased region" description="Basic and acidic residues" evidence="1">
    <location>
        <begin position="1"/>
        <end position="11"/>
    </location>
</feature>
<gene>
    <name evidence="3" type="ORF">OG579_18445</name>
</gene>
<evidence type="ECO:0000313" key="3">
    <source>
        <dbReference type="EMBL" id="WUM19656.1"/>
    </source>
</evidence>
<dbReference type="EMBL" id="CP108021">
    <property type="protein sequence ID" value="WUM19656.1"/>
    <property type="molecule type" value="Genomic_DNA"/>
</dbReference>
<dbReference type="KEGG" id="whr:OG579_18445"/>
<feature type="transmembrane region" description="Helical" evidence="2">
    <location>
        <begin position="79"/>
        <end position="101"/>
    </location>
</feature>
<protein>
    <submittedName>
        <fullName evidence="3">Uncharacterized protein</fullName>
    </submittedName>
</protein>
<organism evidence="3 4">
    <name type="scientific">Williamsia herbipolensis</name>
    <dbReference type="NCBI Taxonomy" id="1603258"/>
    <lineage>
        <taxon>Bacteria</taxon>
        <taxon>Bacillati</taxon>
        <taxon>Actinomycetota</taxon>
        <taxon>Actinomycetes</taxon>
        <taxon>Mycobacteriales</taxon>
        <taxon>Nocardiaceae</taxon>
        <taxon>Williamsia</taxon>
    </lineage>
</organism>
<keyword evidence="2" id="KW-0812">Transmembrane</keyword>
<keyword evidence="2" id="KW-0472">Membrane</keyword>
<evidence type="ECO:0000256" key="1">
    <source>
        <dbReference type="SAM" id="MobiDB-lite"/>
    </source>
</evidence>